<dbReference type="Gene3D" id="3.30.920.10">
    <property type="entry name" value="Frataxin/CyaY"/>
    <property type="match status" value="1"/>
</dbReference>
<dbReference type="GO" id="GO:0008198">
    <property type="term" value="F:ferrous iron binding"/>
    <property type="evidence" value="ECO:0007669"/>
    <property type="project" value="TreeGrafter"/>
</dbReference>
<evidence type="ECO:0000313" key="15">
    <source>
        <dbReference type="EMBL" id="KAK3214983.1"/>
    </source>
</evidence>
<dbReference type="NCBIfam" id="TIGR03422">
    <property type="entry name" value="mito_frataxin"/>
    <property type="match status" value="1"/>
</dbReference>
<keyword evidence="9" id="KW-0408">Iron</keyword>
<dbReference type="AlphaFoldDB" id="A0AAN6M373"/>
<keyword evidence="5" id="KW-0813">Transport</keyword>
<comment type="subcellular location">
    <subcellularLocation>
        <location evidence="1">Mitochondrion</location>
    </subcellularLocation>
</comment>
<dbReference type="Pfam" id="PF01491">
    <property type="entry name" value="Frataxin_Cyay"/>
    <property type="match status" value="1"/>
</dbReference>
<evidence type="ECO:0000256" key="8">
    <source>
        <dbReference type="ARBA" id="ARBA00023002"/>
    </source>
</evidence>
<dbReference type="InterPro" id="IPR017789">
    <property type="entry name" value="Frataxin"/>
</dbReference>
<comment type="caution">
    <text evidence="15">The sequence shown here is derived from an EMBL/GenBank/DDBJ whole genome shotgun (WGS) entry which is preliminary data.</text>
</comment>
<evidence type="ECO:0000256" key="12">
    <source>
        <dbReference type="ARBA" id="ARBA00047990"/>
    </source>
</evidence>
<evidence type="ECO:0000256" key="10">
    <source>
        <dbReference type="ARBA" id="ARBA00023065"/>
    </source>
</evidence>
<dbReference type="EMBL" id="WVTA01000003">
    <property type="protein sequence ID" value="KAK3214983.1"/>
    <property type="molecule type" value="Genomic_DNA"/>
</dbReference>
<dbReference type="InterPro" id="IPR036524">
    <property type="entry name" value="Frataxin/CyaY_sf"/>
</dbReference>
<accession>A0AAN6M373</accession>
<reference evidence="15 16" key="1">
    <citation type="submission" date="2021-02" db="EMBL/GenBank/DDBJ databases">
        <title>Genome assembly of Pseudopithomyces chartarum.</title>
        <authorList>
            <person name="Jauregui R."/>
            <person name="Singh J."/>
            <person name="Voisey C."/>
        </authorList>
    </citation>
    <scope>NUCLEOTIDE SEQUENCE [LARGE SCALE GENOMIC DNA]</scope>
    <source>
        <strain evidence="15 16">AGR01</strain>
    </source>
</reference>
<evidence type="ECO:0000313" key="16">
    <source>
        <dbReference type="Proteomes" id="UP001280581"/>
    </source>
</evidence>
<feature type="region of interest" description="Disordered" evidence="14">
    <location>
        <begin position="53"/>
        <end position="76"/>
    </location>
</feature>
<dbReference type="GO" id="GO:0006879">
    <property type="term" value="P:intracellular iron ion homeostasis"/>
    <property type="evidence" value="ECO:0007669"/>
    <property type="project" value="UniProtKB-KW"/>
</dbReference>
<evidence type="ECO:0000256" key="13">
    <source>
        <dbReference type="SAM" id="Coils"/>
    </source>
</evidence>
<dbReference type="Proteomes" id="UP001280581">
    <property type="component" value="Unassembled WGS sequence"/>
</dbReference>
<protein>
    <recommendedName>
        <fullName evidence="3">ferroxidase</fullName>
        <ecNumber evidence="3">1.16.3.1</ecNumber>
    </recommendedName>
</protein>
<dbReference type="PROSITE" id="PS50810">
    <property type="entry name" value="FRATAXIN_2"/>
    <property type="match status" value="1"/>
</dbReference>
<dbReference type="SMART" id="SM01219">
    <property type="entry name" value="Frataxin_Cyay"/>
    <property type="match status" value="1"/>
</dbReference>
<organism evidence="15 16">
    <name type="scientific">Pseudopithomyces chartarum</name>
    <dbReference type="NCBI Taxonomy" id="1892770"/>
    <lineage>
        <taxon>Eukaryota</taxon>
        <taxon>Fungi</taxon>
        <taxon>Dikarya</taxon>
        <taxon>Ascomycota</taxon>
        <taxon>Pezizomycotina</taxon>
        <taxon>Dothideomycetes</taxon>
        <taxon>Pleosporomycetidae</taxon>
        <taxon>Pleosporales</taxon>
        <taxon>Massarineae</taxon>
        <taxon>Didymosphaeriaceae</taxon>
        <taxon>Pseudopithomyces</taxon>
    </lineage>
</organism>
<evidence type="ECO:0000256" key="5">
    <source>
        <dbReference type="ARBA" id="ARBA00022448"/>
    </source>
</evidence>
<sequence>MKSISRAGRLALGRIARPSLRAQLPVHGVIVKAAGSANNATRNFHSSVLLRGIMPESENPPPKQSEESESPTVPTDITTSEFHEHADQYLDELLNRLEEKQEESPDYDVEYSAGVLHVKIQSSGYEYVLNKQPPNKQIWWSSPVSGPKRFDWVVTGESMHQKEGGGSGDWIYLRDGTSLTQLVRKELGVELGRDESAPS</sequence>
<evidence type="ECO:0000256" key="14">
    <source>
        <dbReference type="SAM" id="MobiDB-lite"/>
    </source>
</evidence>
<dbReference type="GO" id="GO:0051537">
    <property type="term" value="F:2 iron, 2 sulfur cluster binding"/>
    <property type="evidence" value="ECO:0007669"/>
    <property type="project" value="TreeGrafter"/>
</dbReference>
<feature type="coiled-coil region" evidence="13">
    <location>
        <begin position="83"/>
        <end position="110"/>
    </location>
</feature>
<dbReference type="GO" id="GO:0005739">
    <property type="term" value="C:mitochondrion"/>
    <property type="evidence" value="ECO:0007669"/>
    <property type="project" value="UniProtKB-SubCell"/>
</dbReference>
<dbReference type="GO" id="GO:0004322">
    <property type="term" value="F:ferroxidase activity"/>
    <property type="evidence" value="ECO:0007669"/>
    <property type="project" value="UniProtKB-EC"/>
</dbReference>
<dbReference type="FunFam" id="3.30.920.10:FF:000004">
    <property type="entry name" value="Mitochondrial chaperone Frataxin"/>
    <property type="match status" value="1"/>
</dbReference>
<evidence type="ECO:0000256" key="6">
    <source>
        <dbReference type="ARBA" id="ARBA00022496"/>
    </source>
</evidence>
<dbReference type="InterPro" id="IPR020895">
    <property type="entry name" value="Frataxin_CS"/>
</dbReference>
<evidence type="ECO:0000256" key="1">
    <source>
        <dbReference type="ARBA" id="ARBA00004173"/>
    </source>
</evidence>
<dbReference type="InterPro" id="IPR002908">
    <property type="entry name" value="Frataxin/CyaY"/>
</dbReference>
<keyword evidence="16" id="KW-1185">Reference proteome</keyword>
<dbReference type="GO" id="GO:0016226">
    <property type="term" value="P:iron-sulfur cluster assembly"/>
    <property type="evidence" value="ECO:0007669"/>
    <property type="project" value="InterPro"/>
</dbReference>
<keyword evidence="4" id="KW-0409">Iron storage</keyword>
<proteinExistence type="inferred from homology"/>
<dbReference type="GO" id="GO:0006826">
    <property type="term" value="P:iron ion transport"/>
    <property type="evidence" value="ECO:0007669"/>
    <property type="project" value="UniProtKB-KW"/>
</dbReference>
<dbReference type="GO" id="GO:0034986">
    <property type="term" value="F:iron chaperone activity"/>
    <property type="evidence" value="ECO:0007669"/>
    <property type="project" value="TreeGrafter"/>
</dbReference>
<gene>
    <name evidence="15" type="ORF">GRF29_19g1830506</name>
</gene>
<dbReference type="NCBIfam" id="TIGR03421">
    <property type="entry name" value="FeS_CyaY"/>
    <property type="match status" value="1"/>
</dbReference>
<evidence type="ECO:0000256" key="7">
    <source>
        <dbReference type="ARBA" id="ARBA00022946"/>
    </source>
</evidence>
<keyword evidence="11" id="KW-0496">Mitochondrion</keyword>
<dbReference type="SUPFAM" id="SSF55387">
    <property type="entry name" value="Frataxin/Nqo15-like"/>
    <property type="match status" value="1"/>
</dbReference>
<dbReference type="GO" id="GO:0008199">
    <property type="term" value="F:ferric iron binding"/>
    <property type="evidence" value="ECO:0007669"/>
    <property type="project" value="InterPro"/>
</dbReference>
<dbReference type="PROSITE" id="PS01344">
    <property type="entry name" value="FRATAXIN_1"/>
    <property type="match status" value="1"/>
</dbReference>
<comment type="catalytic activity">
    <reaction evidence="12">
        <text>4 Fe(2+) + O2 + 4 H(+) = 4 Fe(3+) + 2 H2O</text>
        <dbReference type="Rhea" id="RHEA:11148"/>
        <dbReference type="ChEBI" id="CHEBI:15377"/>
        <dbReference type="ChEBI" id="CHEBI:15378"/>
        <dbReference type="ChEBI" id="CHEBI:15379"/>
        <dbReference type="ChEBI" id="CHEBI:29033"/>
        <dbReference type="ChEBI" id="CHEBI:29034"/>
        <dbReference type="EC" id="1.16.3.1"/>
    </reaction>
</comment>
<keyword evidence="13" id="KW-0175">Coiled coil</keyword>
<evidence type="ECO:0000256" key="9">
    <source>
        <dbReference type="ARBA" id="ARBA00023004"/>
    </source>
</evidence>
<comment type="similarity">
    <text evidence="2">Belongs to the frataxin family.</text>
</comment>
<evidence type="ECO:0000256" key="11">
    <source>
        <dbReference type="ARBA" id="ARBA00023128"/>
    </source>
</evidence>
<keyword evidence="7" id="KW-0809">Transit peptide</keyword>
<evidence type="ECO:0000256" key="3">
    <source>
        <dbReference type="ARBA" id="ARBA00013107"/>
    </source>
</evidence>
<dbReference type="EC" id="1.16.3.1" evidence="3"/>
<evidence type="ECO:0000256" key="2">
    <source>
        <dbReference type="ARBA" id="ARBA00008183"/>
    </source>
</evidence>
<dbReference type="PRINTS" id="PR00904">
    <property type="entry name" value="FRATAXIN"/>
</dbReference>
<name>A0AAN6M373_9PLEO</name>
<dbReference type="PANTHER" id="PTHR16821:SF2">
    <property type="entry name" value="FRATAXIN, MITOCHONDRIAL"/>
    <property type="match status" value="1"/>
</dbReference>
<keyword evidence="6" id="KW-0410">Iron transport</keyword>
<keyword evidence="10" id="KW-0406">Ion transport</keyword>
<dbReference type="PANTHER" id="PTHR16821">
    <property type="entry name" value="FRATAXIN"/>
    <property type="match status" value="1"/>
</dbReference>
<keyword evidence="8" id="KW-0560">Oxidoreductase</keyword>
<evidence type="ECO:0000256" key="4">
    <source>
        <dbReference type="ARBA" id="ARBA00022434"/>
    </source>
</evidence>